<keyword evidence="3" id="KW-1005">Bacterial flagellum biogenesis</keyword>
<reference evidence="6 7" key="1">
    <citation type="submission" date="2016-10" db="EMBL/GenBank/DDBJ databases">
        <authorList>
            <person name="Varghese N."/>
            <person name="Submissions S."/>
        </authorList>
    </citation>
    <scope>NUCLEOTIDE SEQUENCE [LARGE SCALE GENOMIC DNA]</scope>
    <source>
        <strain evidence="6 7">BS2776</strain>
    </source>
</reference>
<dbReference type="InterPro" id="IPR008622">
    <property type="entry name" value="FliT"/>
</dbReference>
<comment type="subcellular location">
    <subcellularLocation>
        <location evidence="1">Cytoplasm</location>
        <location evidence="1">Cytosol</location>
    </subcellularLocation>
</comment>
<dbReference type="Proteomes" id="UP000181903">
    <property type="component" value="Chromosome I"/>
</dbReference>
<gene>
    <name evidence="6" type="ORF">SAMN04490208_4947</name>
</gene>
<name>A0ABY0S458_9PSED</name>
<evidence type="ECO:0000313" key="6">
    <source>
        <dbReference type="EMBL" id="SDO78617.1"/>
    </source>
</evidence>
<evidence type="ECO:0000256" key="4">
    <source>
        <dbReference type="ARBA" id="ARBA00023186"/>
    </source>
</evidence>
<evidence type="ECO:0000313" key="7">
    <source>
        <dbReference type="Proteomes" id="UP000181903"/>
    </source>
</evidence>
<dbReference type="EMBL" id="LT629706">
    <property type="protein sequence ID" value="SDO78617.1"/>
    <property type="molecule type" value="Genomic_DNA"/>
</dbReference>
<organism evidence="6 7">
    <name type="scientific">Pseudomonas poae</name>
    <dbReference type="NCBI Taxonomy" id="200451"/>
    <lineage>
        <taxon>Bacteria</taxon>
        <taxon>Pseudomonadati</taxon>
        <taxon>Pseudomonadota</taxon>
        <taxon>Gammaproteobacteria</taxon>
        <taxon>Pseudomonadales</taxon>
        <taxon>Pseudomonadaceae</taxon>
        <taxon>Pseudomonas</taxon>
    </lineage>
</organism>
<sequence>MVSLPHKAPHSKATGLEEYVMSHALQRIDETREALVGALADRNWEAIGELDLGCRDVIDQVLSEAPVNEDALREKLESLLAVYQQLLEVTTGERQAIFEEMSQINQAKNASKVYHLFG</sequence>
<evidence type="ECO:0000256" key="2">
    <source>
        <dbReference type="ARBA" id="ARBA00022490"/>
    </source>
</evidence>
<evidence type="ECO:0000256" key="3">
    <source>
        <dbReference type="ARBA" id="ARBA00022795"/>
    </source>
</evidence>
<evidence type="ECO:0000256" key="1">
    <source>
        <dbReference type="ARBA" id="ARBA00004514"/>
    </source>
</evidence>
<protein>
    <recommendedName>
        <fullName evidence="5">Flagellar protein FliT</fullName>
    </recommendedName>
</protein>
<keyword evidence="7" id="KW-1185">Reference proteome</keyword>
<dbReference type="Pfam" id="PF05400">
    <property type="entry name" value="FliT"/>
    <property type="match status" value="1"/>
</dbReference>
<keyword evidence="4" id="KW-0143">Chaperone</keyword>
<accession>A0ABY0S458</accession>
<proteinExistence type="predicted"/>
<evidence type="ECO:0000256" key="5">
    <source>
        <dbReference type="ARBA" id="ARBA00093797"/>
    </source>
</evidence>
<keyword evidence="2" id="KW-0963">Cytoplasm</keyword>